<evidence type="ECO:0000313" key="8">
    <source>
        <dbReference type="Proteomes" id="UP000230750"/>
    </source>
</evidence>
<organism evidence="7 8">
    <name type="scientific">Stichopus japonicus</name>
    <name type="common">Sea cucumber</name>
    <dbReference type="NCBI Taxonomy" id="307972"/>
    <lineage>
        <taxon>Eukaryota</taxon>
        <taxon>Metazoa</taxon>
        <taxon>Echinodermata</taxon>
        <taxon>Eleutherozoa</taxon>
        <taxon>Echinozoa</taxon>
        <taxon>Holothuroidea</taxon>
        <taxon>Aspidochirotacea</taxon>
        <taxon>Aspidochirotida</taxon>
        <taxon>Stichopodidae</taxon>
        <taxon>Apostichopus</taxon>
    </lineage>
</organism>
<dbReference type="InterPro" id="IPR002331">
    <property type="entry name" value="Lipase_panc"/>
</dbReference>
<dbReference type="InterPro" id="IPR029058">
    <property type="entry name" value="AB_hydrolase_fold"/>
</dbReference>
<comment type="caution">
    <text evidence="7">The sequence shown here is derived from an EMBL/GenBank/DDBJ whole genome shotgun (WGS) entry which is preliminary data.</text>
</comment>
<evidence type="ECO:0000256" key="4">
    <source>
        <dbReference type="ARBA" id="ARBA00023157"/>
    </source>
</evidence>
<dbReference type="GO" id="GO:0004806">
    <property type="term" value="F:triacylglycerol lipase activity"/>
    <property type="evidence" value="ECO:0007669"/>
    <property type="project" value="InterPro"/>
</dbReference>
<dbReference type="InterPro" id="IPR013818">
    <property type="entry name" value="Lipase"/>
</dbReference>
<dbReference type="PRINTS" id="PR00823">
    <property type="entry name" value="PANCLIPASE"/>
</dbReference>
<dbReference type="GO" id="GO:0016042">
    <property type="term" value="P:lipid catabolic process"/>
    <property type="evidence" value="ECO:0007669"/>
    <property type="project" value="TreeGrafter"/>
</dbReference>
<dbReference type="AlphaFoldDB" id="A0A2G8KU56"/>
<dbReference type="PANTHER" id="PTHR11610:SF178">
    <property type="entry name" value="LIPASE MEMBER H-A-LIKE PROTEIN"/>
    <property type="match status" value="1"/>
</dbReference>
<feature type="domain" description="Lipase" evidence="6">
    <location>
        <begin position="19"/>
        <end position="145"/>
    </location>
</feature>
<evidence type="ECO:0000256" key="2">
    <source>
        <dbReference type="ARBA" id="ARBA00010701"/>
    </source>
</evidence>
<dbReference type="PANTHER" id="PTHR11610">
    <property type="entry name" value="LIPASE"/>
    <property type="match status" value="1"/>
</dbReference>
<accession>A0A2G8KU56</accession>
<dbReference type="Proteomes" id="UP000230750">
    <property type="component" value="Unassembled WGS sequence"/>
</dbReference>
<name>A0A2G8KU56_STIJA</name>
<evidence type="ECO:0000256" key="3">
    <source>
        <dbReference type="ARBA" id="ARBA00022525"/>
    </source>
</evidence>
<comment type="similarity">
    <text evidence="2 5">Belongs to the AB hydrolase superfamily. Lipase family.</text>
</comment>
<keyword evidence="3" id="KW-0964">Secreted</keyword>
<protein>
    <submittedName>
        <fullName evidence="7">Putative pancreatic lipase-related protein 2 isoform X2</fullName>
    </submittedName>
</protein>
<dbReference type="SUPFAM" id="SSF53474">
    <property type="entry name" value="alpha/beta-Hydrolases"/>
    <property type="match status" value="1"/>
</dbReference>
<proteinExistence type="inferred from homology"/>
<evidence type="ECO:0000313" key="7">
    <source>
        <dbReference type="EMBL" id="PIK51536.1"/>
    </source>
</evidence>
<dbReference type="EMBL" id="MRZV01000367">
    <property type="protein sequence ID" value="PIK51536.1"/>
    <property type="molecule type" value="Genomic_DNA"/>
</dbReference>
<evidence type="ECO:0000256" key="1">
    <source>
        <dbReference type="ARBA" id="ARBA00004613"/>
    </source>
</evidence>
<dbReference type="Gene3D" id="3.40.50.1820">
    <property type="entry name" value="alpha/beta hydrolase"/>
    <property type="match status" value="1"/>
</dbReference>
<keyword evidence="4" id="KW-1015">Disulfide bond</keyword>
<gene>
    <name evidence="7" type="ORF">BSL78_11563</name>
</gene>
<keyword evidence="8" id="KW-1185">Reference proteome</keyword>
<dbReference type="InterPro" id="IPR000734">
    <property type="entry name" value="TAG_lipase"/>
</dbReference>
<dbReference type="GO" id="GO:0005615">
    <property type="term" value="C:extracellular space"/>
    <property type="evidence" value="ECO:0007669"/>
    <property type="project" value="TreeGrafter"/>
</dbReference>
<reference evidence="7 8" key="1">
    <citation type="journal article" date="2017" name="PLoS Biol.">
        <title>The sea cucumber genome provides insights into morphological evolution and visceral regeneration.</title>
        <authorList>
            <person name="Zhang X."/>
            <person name="Sun L."/>
            <person name="Yuan J."/>
            <person name="Sun Y."/>
            <person name="Gao Y."/>
            <person name="Zhang L."/>
            <person name="Li S."/>
            <person name="Dai H."/>
            <person name="Hamel J.F."/>
            <person name="Liu C."/>
            <person name="Yu Y."/>
            <person name="Liu S."/>
            <person name="Lin W."/>
            <person name="Guo K."/>
            <person name="Jin S."/>
            <person name="Xu P."/>
            <person name="Storey K.B."/>
            <person name="Huan P."/>
            <person name="Zhang T."/>
            <person name="Zhou Y."/>
            <person name="Zhang J."/>
            <person name="Lin C."/>
            <person name="Li X."/>
            <person name="Xing L."/>
            <person name="Huo D."/>
            <person name="Sun M."/>
            <person name="Wang L."/>
            <person name="Mercier A."/>
            <person name="Li F."/>
            <person name="Yang H."/>
            <person name="Xiang J."/>
        </authorList>
    </citation>
    <scope>NUCLEOTIDE SEQUENCE [LARGE SCALE GENOMIC DNA]</scope>
    <source>
        <strain evidence="7">Shaxun</strain>
        <tissue evidence="7">Muscle</tissue>
    </source>
</reference>
<evidence type="ECO:0000256" key="5">
    <source>
        <dbReference type="RuleBase" id="RU004262"/>
    </source>
</evidence>
<dbReference type="PRINTS" id="PR00821">
    <property type="entry name" value="TAGLIPASE"/>
</dbReference>
<comment type="subcellular location">
    <subcellularLocation>
        <location evidence="1">Secreted</location>
    </subcellularLocation>
</comment>
<sequence>MAIPPLSFLQFKPHVLTSEVCFDDVGCFTDDTFCSDNSFPPWNPADINTQFYLYTQTNPSGYQQLYRQDVSSIASSNFEGYRDTKFIIHGYTDTIFNNDFQNIKDLLLQKGDYNVIMVDWANGADSLYNKARQNIRVVGKEIALLTDV</sequence>
<dbReference type="Pfam" id="PF00151">
    <property type="entry name" value="Lipase"/>
    <property type="match status" value="1"/>
</dbReference>
<evidence type="ECO:0000259" key="6">
    <source>
        <dbReference type="Pfam" id="PF00151"/>
    </source>
</evidence>
<dbReference type="OrthoDB" id="199913at2759"/>